<name>A0A124GN77_PICGL</name>
<comment type="caution">
    <text evidence="1">The sequence shown here is derived from an EMBL/GenBank/DDBJ whole genome shotgun (WGS) entry which is preliminary data.</text>
</comment>
<accession>A0A124GN77</accession>
<protein>
    <submittedName>
        <fullName evidence="1">Uncharacterized protein</fullName>
    </submittedName>
</protein>
<geneLocation type="mitochondrion" evidence="1"/>
<evidence type="ECO:0000313" key="1">
    <source>
        <dbReference type="EMBL" id="KUM47977.1"/>
    </source>
</evidence>
<gene>
    <name evidence="1" type="ORF">ABT39_MTgene4972</name>
</gene>
<dbReference type="AlphaFoldDB" id="A0A124GN77"/>
<proteinExistence type="predicted"/>
<reference evidence="1" key="1">
    <citation type="journal article" date="2015" name="Genome Biol. Evol.">
        <title>Organellar Genomes of White Spruce (Picea glauca): Assembly and Annotation.</title>
        <authorList>
            <person name="Jackman S.D."/>
            <person name="Warren R.L."/>
            <person name="Gibb E.A."/>
            <person name="Vandervalk B.P."/>
            <person name="Mohamadi H."/>
            <person name="Chu J."/>
            <person name="Raymond A."/>
            <person name="Pleasance S."/>
            <person name="Coope R."/>
            <person name="Wildung M.R."/>
            <person name="Ritland C.E."/>
            <person name="Bousquet J."/>
            <person name="Jones S.J."/>
            <person name="Bohlmann J."/>
            <person name="Birol I."/>
        </authorList>
    </citation>
    <scope>NUCLEOTIDE SEQUENCE [LARGE SCALE GENOMIC DNA]</scope>
    <source>
        <tissue evidence="1">Flushing bud</tissue>
    </source>
</reference>
<dbReference type="EMBL" id="LKAM01000006">
    <property type="protein sequence ID" value="KUM47977.1"/>
    <property type="molecule type" value="Genomic_DNA"/>
</dbReference>
<keyword evidence="1" id="KW-0496">Mitochondrion</keyword>
<sequence>MVAKGVAKGLDSVCSSSLVAQKPIWTSGSRTHPISPSFLPYLLSSLSISPRLIRACWDPL</sequence>
<organism evidence="1">
    <name type="scientific">Picea glauca</name>
    <name type="common">White spruce</name>
    <name type="synonym">Pinus glauca</name>
    <dbReference type="NCBI Taxonomy" id="3330"/>
    <lineage>
        <taxon>Eukaryota</taxon>
        <taxon>Viridiplantae</taxon>
        <taxon>Streptophyta</taxon>
        <taxon>Embryophyta</taxon>
        <taxon>Tracheophyta</taxon>
        <taxon>Spermatophyta</taxon>
        <taxon>Pinopsida</taxon>
        <taxon>Pinidae</taxon>
        <taxon>Conifers I</taxon>
        <taxon>Pinales</taxon>
        <taxon>Pinaceae</taxon>
        <taxon>Picea</taxon>
    </lineage>
</organism>